<evidence type="ECO:0000256" key="6">
    <source>
        <dbReference type="ARBA" id="ARBA00022827"/>
    </source>
</evidence>
<dbReference type="GO" id="GO:0016651">
    <property type="term" value="F:oxidoreductase activity, acting on NAD(P)H"/>
    <property type="evidence" value="ECO:0007669"/>
    <property type="project" value="TreeGrafter"/>
</dbReference>
<dbReference type="InterPro" id="IPR023753">
    <property type="entry name" value="FAD/NAD-binding_dom"/>
</dbReference>
<dbReference type="AlphaFoldDB" id="F0V7T0"/>
<keyword evidence="9" id="KW-0411">Iron-sulfur</keyword>
<dbReference type="SUPFAM" id="SSF50022">
    <property type="entry name" value="ISP domain"/>
    <property type="match status" value="1"/>
</dbReference>
<dbReference type="eggNOG" id="KOG1336">
    <property type="taxonomic scope" value="Eukaryota"/>
</dbReference>
<dbReference type="FunCoup" id="F0V7T0">
    <property type="interactions" value="6"/>
</dbReference>
<dbReference type="VEuPathDB" id="ToxoDB:NCLIV_002590"/>
<evidence type="ECO:0000256" key="9">
    <source>
        <dbReference type="ARBA" id="ARBA00023014"/>
    </source>
</evidence>
<evidence type="ECO:0000256" key="3">
    <source>
        <dbReference type="ARBA" id="ARBA00022630"/>
    </source>
</evidence>
<reference evidence="12" key="4">
    <citation type="journal article" date="2015" name="PLoS ONE">
        <title>Comprehensive Evaluation of Toxoplasma gondii VEG and Neospora caninum LIV Genomes with Tachyzoite Stage Transcriptome and Proteome Defines Novel Transcript Features.</title>
        <authorList>
            <person name="Ramaprasad A."/>
            <person name="Mourier T."/>
            <person name="Naeem R."/>
            <person name="Malas T.B."/>
            <person name="Moussa E."/>
            <person name="Panigrahi A."/>
            <person name="Vermont S.J."/>
            <person name="Otto T.D."/>
            <person name="Wastling J."/>
            <person name="Pain A."/>
        </authorList>
    </citation>
    <scope>NUCLEOTIDE SEQUENCE</scope>
    <source>
        <strain evidence="12">Liverpool</strain>
    </source>
</reference>
<dbReference type="GO" id="GO:0051537">
    <property type="term" value="F:2 iron, 2 sulfur cluster binding"/>
    <property type="evidence" value="ECO:0007669"/>
    <property type="project" value="UniProtKB-KW"/>
</dbReference>
<evidence type="ECO:0000313" key="12">
    <source>
        <dbReference type="EMBL" id="CEL64359.1"/>
    </source>
</evidence>
<evidence type="ECO:0000256" key="2">
    <source>
        <dbReference type="ARBA" id="ARBA00006442"/>
    </source>
</evidence>
<evidence type="ECO:0000256" key="8">
    <source>
        <dbReference type="ARBA" id="ARBA00023004"/>
    </source>
</evidence>
<comment type="similarity">
    <text evidence="2">Belongs to the FAD-dependent oxidoreductase family.</text>
</comment>
<keyword evidence="7" id="KW-0560">Oxidoreductase</keyword>
<dbReference type="Gene3D" id="3.30.390.30">
    <property type="match status" value="1"/>
</dbReference>
<dbReference type="SUPFAM" id="SSF51905">
    <property type="entry name" value="FAD/NAD(P)-binding domain"/>
    <property type="match status" value="1"/>
</dbReference>
<comment type="cofactor">
    <cofactor evidence="1">
        <name>FAD</name>
        <dbReference type="ChEBI" id="CHEBI:57692"/>
    </cofactor>
</comment>
<dbReference type="Pfam" id="PF07992">
    <property type="entry name" value="Pyr_redox_2"/>
    <property type="match status" value="1"/>
</dbReference>
<dbReference type="GO" id="GO:0046872">
    <property type="term" value="F:metal ion binding"/>
    <property type="evidence" value="ECO:0007669"/>
    <property type="project" value="UniProtKB-KW"/>
</dbReference>
<gene>
    <name evidence="12" type="ORF">BN1204_002590</name>
    <name evidence="11" type="ORF">NCLIV_002590</name>
</gene>
<evidence type="ECO:0000313" key="13">
    <source>
        <dbReference type="Proteomes" id="UP000007494"/>
    </source>
</evidence>
<dbReference type="PRINTS" id="PR00368">
    <property type="entry name" value="FADPNR"/>
</dbReference>
<keyword evidence="11" id="KW-0223">Dioxygenase</keyword>
<dbReference type="InterPro" id="IPR036922">
    <property type="entry name" value="Rieske_2Fe-2S_sf"/>
</dbReference>
<dbReference type="OMA" id="PRCTHYG"/>
<dbReference type="InterPro" id="IPR028202">
    <property type="entry name" value="Reductase_C"/>
</dbReference>
<dbReference type="SUPFAM" id="SSF55424">
    <property type="entry name" value="FAD/NAD-linked reductases, dimerisation (C-terminal) domain"/>
    <property type="match status" value="1"/>
</dbReference>
<reference evidence="11" key="1">
    <citation type="submission" date="2011-02" db="EMBL/GenBank/DDBJ databases">
        <authorList>
            <person name="Aslett M."/>
        </authorList>
    </citation>
    <scope>NUCLEOTIDE SEQUENCE</scope>
    <source>
        <strain evidence="11">Liverpool</strain>
    </source>
</reference>
<dbReference type="InParanoid" id="F0V7T0"/>
<proteinExistence type="inferred from homology"/>
<evidence type="ECO:0000259" key="10">
    <source>
        <dbReference type="PROSITE" id="PS51296"/>
    </source>
</evidence>
<accession>F0V7T0</accession>
<dbReference type="GeneID" id="13445820"/>
<dbReference type="InterPro" id="IPR036188">
    <property type="entry name" value="FAD/NAD-bd_sf"/>
</dbReference>
<evidence type="ECO:0000256" key="4">
    <source>
        <dbReference type="ARBA" id="ARBA00022714"/>
    </source>
</evidence>
<dbReference type="Pfam" id="PF00355">
    <property type="entry name" value="Rieske"/>
    <property type="match status" value="1"/>
</dbReference>
<keyword evidence="13" id="KW-1185">Reference proteome</keyword>
<evidence type="ECO:0000256" key="1">
    <source>
        <dbReference type="ARBA" id="ARBA00001974"/>
    </source>
</evidence>
<dbReference type="Pfam" id="PF14759">
    <property type="entry name" value="Reductase_C"/>
    <property type="match status" value="1"/>
</dbReference>
<dbReference type="EMBL" id="LN714475">
    <property type="protein sequence ID" value="CEL64359.1"/>
    <property type="molecule type" value="Genomic_DNA"/>
</dbReference>
<dbReference type="Proteomes" id="UP000007494">
    <property type="component" value="Chromosome Ib"/>
</dbReference>
<reference evidence="11" key="2">
    <citation type="submission" date="2011-03" db="EMBL/GenBank/DDBJ databases">
        <title>Comparative genomics and transcriptomics of Neospora caninum and Toxoplasma gondii.</title>
        <authorList>
            <person name="Reid A.J."/>
            <person name="Sohal A."/>
            <person name="Harris D."/>
            <person name="Quail M."/>
            <person name="Sanders M."/>
            <person name="Berriman M."/>
            <person name="Wastling J.M."/>
            <person name="Pain A."/>
        </authorList>
    </citation>
    <scope>NUCLEOTIDE SEQUENCE</scope>
    <source>
        <strain evidence="11">Liverpool</strain>
    </source>
</reference>
<dbReference type="GO" id="GO:0005737">
    <property type="term" value="C:cytoplasm"/>
    <property type="evidence" value="ECO:0007669"/>
    <property type="project" value="TreeGrafter"/>
</dbReference>
<dbReference type="PRINTS" id="PR00411">
    <property type="entry name" value="PNDRDTASEI"/>
</dbReference>
<sequence length="681" mass="73511">MVRVPEQAWRRLAQRTLFLSSPSEPARAACVSPGVLAAKQAADEKSFDASSRIRLWAALAAGVSSVVFFSDSYQRADKRLARAFGNAPRAVACAEKPKGKAVDLGAVEDFEKGGLYEVAVNGGKDKVLLSRTADGTFYCTGASCSHYSASLVKGIVTAKRTVTCPFHDAEFDLETGKCVNGPALSAIPTYAIEVKNGRVVAQIPDEVTVRAKGVYAKEKKGKKTETFVLLGGGAAAATAAETLRAEGFDGRIVMICEESVPPYDRPVLTKNLNAKVDNILLRPLQTLQEELDVQVLLNSRAVGVDLKKKTVRLEGGAADVNFDKLLLCTGSETRRLSGLPNGTARGIFTVRDVNDLQELGKFLEENSRFNSNPRVAIIGSSFVGVELASAFQRRGCKNVTVIGQESVPFERILGHRVGESIKQLITGKGVRYYPHSKVTGFTSTRNRVTGVELASGEIIQADIVLVGIGSVPATKFLANQADFALARDGSIVTDPLLRLPSNPDVYVAGDIATYPYVKTGEEIRVEHWAVAMQQGRVAALNMLGRHVPFTQIPFFWTMIFGKAMRFAGWVGSGFEEVIVEGDIDKQEFVAYYVKDDRVTAVCTMARDPVAVAAVELLEQNLMPSPGELRQGLKNSQDVVALAKVRDCPSGARELRQGLKNSQDVVALAKEAAATKTVKRLV</sequence>
<dbReference type="GO" id="GO:0051213">
    <property type="term" value="F:dioxygenase activity"/>
    <property type="evidence" value="ECO:0007669"/>
    <property type="project" value="UniProtKB-KW"/>
</dbReference>
<dbReference type="EMBL" id="FR823381">
    <property type="protein sequence ID" value="CBZ49771.1"/>
    <property type="molecule type" value="Genomic_DNA"/>
</dbReference>
<dbReference type="PANTHER" id="PTHR43557">
    <property type="entry name" value="APOPTOSIS-INDUCING FACTOR 1"/>
    <property type="match status" value="1"/>
</dbReference>
<keyword evidence="6" id="KW-0274">FAD</keyword>
<dbReference type="InterPro" id="IPR050446">
    <property type="entry name" value="FAD-oxidoreductase/Apoptosis"/>
</dbReference>
<evidence type="ECO:0000256" key="5">
    <source>
        <dbReference type="ARBA" id="ARBA00022723"/>
    </source>
</evidence>
<keyword evidence="4" id="KW-0001">2Fe-2S</keyword>
<dbReference type="OrthoDB" id="329734at2759"/>
<dbReference type="Gene3D" id="2.102.10.10">
    <property type="entry name" value="Rieske [2Fe-2S] iron-sulphur domain"/>
    <property type="match status" value="1"/>
</dbReference>
<organism evidence="11 13">
    <name type="scientific">Neospora caninum (strain Liverpool)</name>
    <dbReference type="NCBI Taxonomy" id="572307"/>
    <lineage>
        <taxon>Eukaryota</taxon>
        <taxon>Sar</taxon>
        <taxon>Alveolata</taxon>
        <taxon>Apicomplexa</taxon>
        <taxon>Conoidasida</taxon>
        <taxon>Coccidia</taxon>
        <taxon>Eucoccidiorida</taxon>
        <taxon>Eimeriorina</taxon>
        <taxon>Sarcocystidae</taxon>
        <taxon>Neospora</taxon>
    </lineage>
</organism>
<dbReference type="InterPro" id="IPR017941">
    <property type="entry name" value="Rieske_2Fe-2S"/>
</dbReference>
<feature type="domain" description="Rieske" evidence="10">
    <location>
        <begin position="102"/>
        <end position="201"/>
    </location>
</feature>
<keyword evidence="3" id="KW-0285">Flavoprotein</keyword>
<dbReference type="PANTHER" id="PTHR43557:SF2">
    <property type="entry name" value="RIESKE DOMAIN-CONTAINING PROTEIN-RELATED"/>
    <property type="match status" value="1"/>
</dbReference>
<dbReference type="PROSITE" id="PS51296">
    <property type="entry name" value="RIESKE"/>
    <property type="match status" value="1"/>
</dbReference>
<evidence type="ECO:0000256" key="7">
    <source>
        <dbReference type="ARBA" id="ARBA00023002"/>
    </source>
</evidence>
<protein>
    <submittedName>
        <fullName evidence="11">Phthalate dioxygenase reductase subunit, related</fullName>
    </submittedName>
</protein>
<dbReference type="InterPro" id="IPR016156">
    <property type="entry name" value="FAD/NAD-linked_Rdtase_dimer_sf"/>
</dbReference>
<keyword evidence="5" id="KW-0479">Metal-binding</keyword>
<evidence type="ECO:0000313" key="11">
    <source>
        <dbReference type="EMBL" id="CBZ49771.1"/>
    </source>
</evidence>
<reference evidence="13" key="3">
    <citation type="journal article" date="2012" name="PLoS Pathog.">
        <title>Comparative genomics of the apicomplexan parasites Toxoplasma gondii and Neospora caninum: Coccidia differing in host range and transmission strategy.</title>
        <authorList>
            <person name="Reid A.J."/>
            <person name="Vermont S.J."/>
            <person name="Cotton J.A."/>
            <person name="Harris D."/>
            <person name="Hill-Cawthorne G.A."/>
            <person name="Konen-Waisman S."/>
            <person name="Latham S.M."/>
            <person name="Mourier T."/>
            <person name="Norton R."/>
            <person name="Quail M.A."/>
            <person name="Sanders M."/>
            <person name="Shanmugam D."/>
            <person name="Sohal A."/>
            <person name="Wasmuth J.D."/>
            <person name="Brunk B."/>
            <person name="Grigg M.E."/>
            <person name="Howard J.C."/>
            <person name="Parkinson J."/>
            <person name="Roos D.S."/>
            <person name="Trees A.J."/>
            <person name="Berriman M."/>
            <person name="Pain A."/>
            <person name="Wastling J.M."/>
        </authorList>
    </citation>
    <scope>NUCLEOTIDE SEQUENCE [LARGE SCALE GENOMIC DNA]</scope>
    <source>
        <strain evidence="13">Liverpool</strain>
    </source>
</reference>
<keyword evidence="8" id="KW-0408">Iron</keyword>
<dbReference type="Gene3D" id="3.50.50.60">
    <property type="entry name" value="FAD/NAD(P)-binding domain"/>
    <property type="match status" value="2"/>
</dbReference>
<name>F0V7T0_NEOCL</name>
<dbReference type="RefSeq" id="XP_003879806.1">
    <property type="nucleotide sequence ID" value="XM_003879757.1"/>
</dbReference>